<dbReference type="PANTHER" id="PTHR47505:SF1">
    <property type="entry name" value="DNA UTILIZATION PROTEIN YHGH"/>
    <property type="match status" value="1"/>
</dbReference>
<dbReference type="CDD" id="cd06223">
    <property type="entry name" value="PRTases_typeI"/>
    <property type="match status" value="1"/>
</dbReference>
<accession>A0A2W5F5B3</accession>
<evidence type="ECO:0000313" key="3">
    <source>
        <dbReference type="EMBL" id="PZP27686.1"/>
    </source>
</evidence>
<gene>
    <name evidence="3" type="ORF">DI603_21370</name>
</gene>
<reference evidence="3 4" key="1">
    <citation type="submission" date="2017-08" db="EMBL/GenBank/DDBJ databases">
        <title>Infants hospitalized years apart are colonized by the same room-sourced microbial strains.</title>
        <authorList>
            <person name="Brooks B."/>
            <person name="Olm M.R."/>
            <person name="Firek B.A."/>
            <person name="Baker R."/>
            <person name="Thomas B.C."/>
            <person name="Morowitz M.J."/>
            <person name="Banfield J.F."/>
        </authorList>
    </citation>
    <scope>NUCLEOTIDE SEQUENCE [LARGE SCALE GENOMIC DNA]</scope>
    <source>
        <strain evidence="3">S2_012_000_R2_81</strain>
    </source>
</reference>
<dbReference type="AlphaFoldDB" id="A0A2W5F5B3"/>
<dbReference type="Proteomes" id="UP000249633">
    <property type="component" value="Unassembled WGS sequence"/>
</dbReference>
<proteinExistence type="inferred from homology"/>
<sequence length="255" mass="28248">MPAQPTAASKPTHVERVLLRCGGQCSVCRSWSSQPVCDDCLKRYARPVPRCWTCAARLPVELMGHERPRCGACLTQPPPLDRCIAALDYSFPWDGLLQRFKYHQALDLRESLLSRLNQTLAAAQVDAPDWVLPVPLSSSRLGERGYNQAYELARTLARQHGWRCRHDLLLRVRDNEHQAGLSLQQRAANVRGVFAVEPLRAQTLRGARVALLDDVMTTGATLYELARVLRAAGVPQVQAWVVARTPAPGEPGGMA</sequence>
<dbReference type="InterPro" id="IPR051910">
    <property type="entry name" value="ComF/GntX_DNA_util-trans"/>
</dbReference>
<dbReference type="Pfam" id="PF00156">
    <property type="entry name" value="Pribosyltran"/>
    <property type="match status" value="1"/>
</dbReference>
<dbReference type="InterPro" id="IPR000836">
    <property type="entry name" value="PRTase_dom"/>
</dbReference>
<dbReference type="InterPro" id="IPR029057">
    <property type="entry name" value="PRTase-like"/>
</dbReference>
<protein>
    <submittedName>
        <fullName evidence="3">ComF family protein</fullName>
    </submittedName>
</protein>
<evidence type="ECO:0000259" key="2">
    <source>
        <dbReference type="Pfam" id="PF00156"/>
    </source>
</evidence>
<name>A0A2W5F5B3_9BURK</name>
<dbReference type="PANTHER" id="PTHR47505">
    <property type="entry name" value="DNA UTILIZATION PROTEIN YHGH"/>
    <property type="match status" value="1"/>
</dbReference>
<dbReference type="EMBL" id="QFOD01000028">
    <property type="protein sequence ID" value="PZP27686.1"/>
    <property type="molecule type" value="Genomic_DNA"/>
</dbReference>
<comment type="caution">
    <text evidence="3">The sequence shown here is derived from an EMBL/GenBank/DDBJ whole genome shotgun (WGS) entry which is preliminary data.</text>
</comment>
<dbReference type="SUPFAM" id="SSF53271">
    <property type="entry name" value="PRTase-like"/>
    <property type="match status" value="1"/>
</dbReference>
<feature type="domain" description="Phosphoribosyltransferase" evidence="2">
    <location>
        <begin position="147"/>
        <end position="248"/>
    </location>
</feature>
<dbReference type="Gene3D" id="3.40.50.2020">
    <property type="match status" value="1"/>
</dbReference>
<evidence type="ECO:0000256" key="1">
    <source>
        <dbReference type="ARBA" id="ARBA00008007"/>
    </source>
</evidence>
<organism evidence="3 4">
    <name type="scientific">Roseateles depolymerans</name>
    <dbReference type="NCBI Taxonomy" id="76731"/>
    <lineage>
        <taxon>Bacteria</taxon>
        <taxon>Pseudomonadati</taxon>
        <taxon>Pseudomonadota</taxon>
        <taxon>Betaproteobacteria</taxon>
        <taxon>Burkholderiales</taxon>
        <taxon>Sphaerotilaceae</taxon>
        <taxon>Roseateles</taxon>
    </lineage>
</organism>
<evidence type="ECO:0000313" key="4">
    <source>
        <dbReference type="Proteomes" id="UP000249633"/>
    </source>
</evidence>
<comment type="similarity">
    <text evidence="1">Belongs to the ComF/GntX family.</text>
</comment>